<dbReference type="SUPFAM" id="SSF54427">
    <property type="entry name" value="NTF2-like"/>
    <property type="match status" value="1"/>
</dbReference>
<dbReference type="SUPFAM" id="SSF88946">
    <property type="entry name" value="Sigma2 domain of RNA polymerase sigma factors"/>
    <property type="match status" value="1"/>
</dbReference>
<sequence length="311" mass="34636">MPSIVEAEFTAAVAPFRGEVTAHCYRMLGSLADAEDIVQETWLRAWQAWPGFRPRLDDRERSVRAWLYKIATNRCLTFLGRTARRELPTAVTPGEAQEVRWLEPLPDGLMSYADHLDPAERLVAWESVELAFLVALQHLPPRQRAALLLREVLGYSAAETADLLDTSVAAVNSALQRARLPRAQPAPDRDAPGTAELARRYAAAWEAGDVEAIVAMLAEDARFSMPPLPEWYAGRDAIREFLVTGPLTDRWRFLPTSANGMPAFATYSWDGTAFVPMGLDVLTVRDGVVQEVVSFLEADFSRFGLPGRIER</sequence>
<feature type="domain" description="SnoaL-like" evidence="8">
    <location>
        <begin position="198"/>
        <end position="290"/>
    </location>
</feature>
<reference evidence="9 10" key="1">
    <citation type="submission" date="2019-06" db="EMBL/GenBank/DDBJ databases">
        <title>Sequencing the genomes of 1000 actinobacteria strains.</title>
        <authorList>
            <person name="Klenk H.-P."/>
        </authorList>
    </citation>
    <scope>NUCLEOTIDE SEQUENCE [LARGE SCALE GENOMIC DNA]</scope>
    <source>
        <strain evidence="9 10">DSM 45511</strain>
    </source>
</reference>
<dbReference type="RefSeq" id="WP_142106860.1">
    <property type="nucleotide sequence ID" value="NZ_VFPH01000003.1"/>
</dbReference>
<evidence type="ECO:0000256" key="4">
    <source>
        <dbReference type="ARBA" id="ARBA00023082"/>
    </source>
</evidence>
<dbReference type="Pfam" id="PF04542">
    <property type="entry name" value="Sigma70_r2"/>
    <property type="match status" value="1"/>
</dbReference>
<dbReference type="CDD" id="cd06171">
    <property type="entry name" value="Sigma70_r4"/>
    <property type="match status" value="1"/>
</dbReference>
<dbReference type="OrthoDB" id="3806887at2"/>
<evidence type="ECO:0000313" key="10">
    <source>
        <dbReference type="Proteomes" id="UP000319818"/>
    </source>
</evidence>
<dbReference type="EMBL" id="VFPH01000003">
    <property type="protein sequence ID" value="TQM35532.1"/>
    <property type="molecule type" value="Genomic_DNA"/>
</dbReference>
<dbReference type="AlphaFoldDB" id="A0A543FNW8"/>
<dbReference type="PANTHER" id="PTHR30173">
    <property type="entry name" value="SIGMA 19 FACTOR"/>
    <property type="match status" value="1"/>
</dbReference>
<feature type="domain" description="RNA polymerase sigma factor 70 region 4 type 2" evidence="7">
    <location>
        <begin position="131"/>
        <end position="179"/>
    </location>
</feature>
<comment type="caution">
    <text evidence="9">The sequence shown here is derived from an EMBL/GenBank/DDBJ whole genome shotgun (WGS) entry which is preliminary data.</text>
</comment>
<accession>A0A543FNW8</accession>
<dbReference type="Gene3D" id="1.10.1740.10">
    <property type="match status" value="1"/>
</dbReference>
<dbReference type="SUPFAM" id="SSF88659">
    <property type="entry name" value="Sigma3 and sigma4 domains of RNA polymerase sigma factors"/>
    <property type="match status" value="1"/>
</dbReference>
<evidence type="ECO:0000256" key="3">
    <source>
        <dbReference type="ARBA" id="ARBA00023015"/>
    </source>
</evidence>
<keyword evidence="3" id="KW-0805">Transcription regulation</keyword>
<name>A0A543FNW8_9PSEU</name>
<dbReference type="Gene3D" id="1.10.10.10">
    <property type="entry name" value="Winged helix-like DNA-binding domain superfamily/Winged helix DNA-binding domain"/>
    <property type="match status" value="1"/>
</dbReference>
<evidence type="ECO:0000259" key="6">
    <source>
        <dbReference type="Pfam" id="PF04542"/>
    </source>
</evidence>
<dbReference type="Pfam" id="PF12680">
    <property type="entry name" value="SnoaL_2"/>
    <property type="match status" value="1"/>
</dbReference>
<dbReference type="InterPro" id="IPR013249">
    <property type="entry name" value="RNA_pol_sigma70_r4_t2"/>
</dbReference>
<evidence type="ECO:0000259" key="8">
    <source>
        <dbReference type="Pfam" id="PF12680"/>
    </source>
</evidence>
<dbReference type="GO" id="GO:0006352">
    <property type="term" value="P:DNA-templated transcription initiation"/>
    <property type="evidence" value="ECO:0007669"/>
    <property type="project" value="InterPro"/>
</dbReference>
<dbReference type="GO" id="GO:0016987">
    <property type="term" value="F:sigma factor activity"/>
    <property type="evidence" value="ECO:0007669"/>
    <property type="project" value="UniProtKB-KW"/>
</dbReference>
<evidence type="ECO:0000256" key="5">
    <source>
        <dbReference type="ARBA" id="ARBA00023163"/>
    </source>
</evidence>
<keyword evidence="4" id="KW-0731">Sigma factor</keyword>
<dbReference type="InterPro" id="IPR037401">
    <property type="entry name" value="SnoaL-like"/>
</dbReference>
<organism evidence="9 10">
    <name type="scientific">Pseudonocardia cypriaca</name>
    <dbReference type="NCBI Taxonomy" id="882449"/>
    <lineage>
        <taxon>Bacteria</taxon>
        <taxon>Bacillati</taxon>
        <taxon>Actinomycetota</taxon>
        <taxon>Actinomycetes</taxon>
        <taxon>Pseudonocardiales</taxon>
        <taxon>Pseudonocardiaceae</taxon>
        <taxon>Pseudonocardia</taxon>
    </lineage>
</organism>
<dbReference type="InterPro" id="IPR032710">
    <property type="entry name" value="NTF2-like_dom_sf"/>
</dbReference>
<dbReference type="NCBIfam" id="TIGR02937">
    <property type="entry name" value="sigma70-ECF"/>
    <property type="match status" value="1"/>
</dbReference>
<gene>
    <name evidence="9" type="ORF">FB388_6967</name>
</gene>
<dbReference type="InterPro" id="IPR013324">
    <property type="entry name" value="RNA_pol_sigma_r3/r4-like"/>
</dbReference>
<evidence type="ECO:0000259" key="7">
    <source>
        <dbReference type="Pfam" id="PF08281"/>
    </source>
</evidence>
<evidence type="ECO:0000256" key="2">
    <source>
        <dbReference type="ARBA" id="ARBA00011344"/>
    </source>
</evidence>
<protein>
    <submittedName>
        <fullName evidence="9">RNA polymerase sigma-70 factor (ECF subfamily)</fullName>
    </submittedName>
</protein>
<comment type="similarity">
    <text evidence="1">Belongs to the sigma-70 factor family. ECF subfamily.</text>
</comment>
<evidence type="ECO:0000313" key="9">
    <source>
        <dbReference type="EMBL" id="TQM35532.1"/>
    </source>
</evidence>
<dbReference type="Proteomes" id="UP000319818">
    <property type="component" value="Unassembled WGS sequence"/>
</dbReference>
<dbReference type="PANTHER" id="PTHR30173:SF36">
    <property type="entry name" value="ECF RNA POLYMERASE SIGMA FACTOR SIGJ"/>
    <property type="match status" value="1"/>
</dbReference>
<dbReference type="InterPro" id="IPR014284">
    <property type="entry name" value="RNA_pol_sigma-70_dom"/>
</dbReference>
<keyword evidence="5" id="KW-0804">Transcription</keyword>
<dbReference type="InterPro" id="IPR014305">
    <property type="entry name" value="RNA_pol_sigma-G_actinobac"/>
</dbReference>
<keyword evidence="10" id="KW-1185">Reference proteome</keyword>
<proteinExistence type="inferred from homology"/>
<evidence type="ECO:0000256" key="1">
    <source>
        <dbReference type="ARBA" id="ARBA00010641"/>
    </source>
</evidence>
<dbReference type="InterPro" id="IPR052704">
    <property type="entry name" value="ECF_Sigma-70_Domain"/>
</dbReference>
<dbReference type="Gene3D" id="3.10.450.50">
    <property type="match status" value="1"/>
</dbReference>
<dbReference type="InterPro" id="IPR013325">
    <property type="entry name" value="RNA_pol_sigma_r2"/>
</dbReference>
<dbReference type="InterPro" id="IPR036388">
    <property type="entry name" value="WH-like_DNA-bd_sf"/>
</dbReference>
<dbReference type="GO" id="GO:0003677">
    <property type="term" value="F:DNA binding"/>
    <property type="evidence" value="ECO:0007669"/>
    <property type="project" value="InterPro"/>
</dbReference>
<dbReference type="NCBIfam" id="TIGR02960">
    <property type="entry name" value="SigX5"/>
    <property type="match status" value="1"/>
</dbReference>
<feature type="domain" description="RNA polymerase sigma-70 region 2" evidence="6">
    <location>
        <begin position="16"/>
        <end position="84"/>
    </location>
</feature>
<dbReference type="Pfam" id="PF08281">
    <property type="entry name" value="Sigma70_r4_2"/>
    <property type="match status" value="1"/>
</dbReference>
<dbReference type="NCBIfam" id="NF006089">
    <property type="entry name" value="PRK08241.1"/>
    <property type="match status" value="1"/>
</dbReference>
<dbReference type="InterPro" id="IPR007627">
    <property type="entry name" value="RNA_pol_sigma70_r2"/>
</dbReference>
<comment type="subunit">
    <text evidence="2">Interacts transiently with the RNA polymerase catalytic core formed by RpoA, RpoB, RpoC and RpoZ (2 alpha, 1 beta, 1 beta' and 1 omega subunit) to form the RNA polymerase holoenzyme that can initiate transcription.</text>
</comment>